<dbReference type="InterPro" id="IPR036873">
    <property type="entry name" value="Rhodanese-like_dom_sf"/>
</dbReference>
<dbReference type="InterPro" id="IPR001763">
    <property type="entry name" value="Rhodanese-like_dom"/>
</dbReference>
<feature type="domain" description="Rhodanese" evidence="4">
    <location>
        <begin position="19"/>
        <end position="137"/>
    </location>
</feature>
<dbReference type="Gene3D" id="3.40.250.10">
    <property type="entry name" value="Rhodanese-like domain"/>
    <property type="match status" value="2"/>
</dbReference>
<dbReference type="SMART" id="SM00450">
    <property type="entry name" value="RHOD"/>
    <property type="match status" value="2"/>
</dbReference>
<evidence type="ECO:0000259" key="4">
    <source>
        <dbReference type="PROSITE" id="PS50206"/>
    </source>
</evidence>
<dbReference type="Proteomes" id="UP001149821">
    <property type="component" value="Unassembled WGS sequence"/>
</dbReference>
<sequence>MKLKNNVLVTADWLKSHLNEPFVKVVDATYFMPGTPRDALSEWKGKRIPSAEFFDYDTRICDKPSSLPHMLPSADTFSKEVGLLGIRNEDTVIVYDTAGIFSSPRVWWMFKVMGHENVFVLDGGLPAWEHANGEIDTSEPTRVEPTNYQATFDQTRVIDKSQLLEGINNGTVNVIDVRPNERFLGLVPEPREGVRSGHMPNAVNLPFAQLLEAGKFKSAETLKMLIESALSDSKRNVASCGSGVTACILAIAAEYASGDVVTVYDGSWTEWGSDHELPIVSGK</sequence>
<proteinExistence type="predicted"/>
<evidence type="ECO:0000313" key="5">
    <source>
        <dbReference type="EMBL" id="MDD1779613.1"/>
    </source>
</evidence>
<dbReference type="RefSeq" id="WP_274139399.1">
    <property type="nucleotide sequence ID" value="NZ_JAJUBB010000001.1"/>
</dbReference>
<dbReference type="InterPro" id="IPR001307">
    <property type="entry name" value="Thiosulphate_STrfase_CS"/>
</dbReference>
<dbReference type="PANTHER" id="PTHR11364:SF27">
    <property type="entry name" value="SULFURTRANSFERASE"/>
    <property type="match status" value="1"/>
</dbReference>
<dbReference type="Pfam" id="PF00581">
    <property type="entry name" value="Rhodanese"/>
    <property type="match status" value="2"/>
</dbReference>
<dbReference type="CDD" id="cd01449">
    <property type="entry name" value="TST_Repeat_2"/>
    <property type="match status" value="1"/>
</dbReference>
<keyword evidence="1 3" id="KW-0808">Transferase</keyword>
<comment type="caution">
    <text evidence="5">The sequence shown here is derived from an EMBL/GenBank/DDBJ whole genome shotgun (WGS) entry which is preliminary data.</text>
</comment>
<gene>
    <name evidence="5" type="ORF">LRP49_00265</name>
</gene>
<dbReference type="PANTHER" id="PTHR11364">
    <property type="entry name" value="THIOSULFATE SULFERTANSFERASE"/>
    <property type="match status" value="1"/>
</dbReference>
<dbReference type="SUPFAM" id="SSF52821">
    <property type="entry name" value="Rhodanese/Cell cycle control phosphatase"/>
    <property type="match status" value="2"/>
</dbReference>
<dbReference type="EMBL" id="JAJUBB010000001">
    <property type="protein sequence ID" value="MDD1779613.1"/>
    <property type="molecule type" value="Genomic_DNA"/>
</dbReference>
<feature type="domain" description="Rhodanese" evidence="4">
    <location>
        <begin position="168"/>
        <end position="280"/>
    </location>
</feature>
<dbReference type="PROSITE" id="PS50206">
    <property type="entry name" value="RHODANESE_3"/>
    <property type="match status" value="2"/>
</dbReference>
<keyword evidence="2" id="KW-0677">Repeat</keyword>
<accession>A0ABT5QFZ0</accession>
<dbReference type="PROSITE" id="PS00683">
    <property type="entry name" value="RHODANESE_2"/>
    <property type="match status" value="1"/>
</dbReference>
<reference evidence="5" key="1">
    <citation type="submission" date="2021-12" db="EMBL/GenBank/DDBJ databases">
        <title>Enterovibrio ZSDZ35 sp. nov. and Enterovibrio ZSDZ42 sp. nov., isolated from coastal seawater in Qingdao.</title>
        <authorList>
            <person name="Zhang P."/>
        </authorList>
    </citation>
    <scope>NUCLEOTIDE SEQUENCE</scope>
    <source>
        <strain evidence="5">ZSDZ35</strain>
    </source>
</reference>
<evidence type="ECO:0000256" key="3">
    <source>
        <dbReference type="RuleBase" id="RU000507"/>
    </source>
</evidence>
<evidence type="ECO:0000256" key="2">
    <source>
        <dbReference type="ARBA" id="ARBA00022737"/>
    </source>
</evidence>
<evidence type="ECO:0000313" key="6">
    <source>
        <dbReference type="Proteomes" id="UP001149821"/>
    </source>
</evidence>
<name>A0ABT5QFZ0_9GAMM</name>
<dbReference type="CDD" id="cd01448">
    <property type="entry name" value="TST_Repeat_1"/>
    <property type="match status" value="1"/>
</dbReference>
<protein>
    <recommendedName>
        <fullName evidence="3">Sulfurtransferase</fullName>
    </recommendedName>
</protein>
<evidence type="ECO:0000256" key="1">
    <source>
        <dbReference type="ARBA" id="ARBA00022679"/>
    </source>
</evidence>
<keyword evidence="6" id="KW-1185">Reference proteome</keyword>
<dbReference type="InterPro" id="IPR045078">
    <property type="entry name" value="TST/MPST-like"/>
</dbReference>
<organism evidence="5 6">
    <name type="scientific">Enterovibrio qingdaonensis</name>
    <dbReference type="NCBI Taxonomy" id="2899818"/>
    <lineage>
        <taxon>Bacteria</taxon>
        <taxon>Pseudomonadati</taxon>
        <taxon>Pseudomonadota</taxon>
        <taxon>Gammaproteobacteria</taxon>
        <taxon>Vibrionales</taxon>
        <taxon>Vibrionaceae</taxon>
        <taxon>Enterovibrio</taxon>
    </lineage>
</organism>